<evidence type="ECO:0000256" key="2">
    <source>
        <dbReference type="ARBA" id="ARBA00007543"/>
    </source>
</evidence>
<dbReference type="GO" id="GO:0070069">
    <property type="term" value="C:cytochrome complex"/>
    <property type="evidence" value="ECO:0007669"/>
    <property type="project" value="TreeGrafter"/>
</dbReference>
<sequence>MDLSFIQLLWFILIGVLWMGYIALEGFGFGVGILLKGLARNEKERRASLNAIGPHWDGNEVWLITAGGATFAAFPEWYATMFSGMYLALVVILVCLIFRICALEWRKMINSPRWRNTWDWINATVCFVVSILWGVAFSNFVQGMKIEVGHYEDGVFQAVPADQVNTSLDAVDKHFLTGGFFSLLTPFTILGGVMMLALFISHGALFISIKTATGDFHNRAQALAKKSMGVAIILVVVWALWAQLSYTNNAISWLPLGLTAVAFVAAWIFIQNGSEVKAFVAHFVGLALAVVFIWFTIFPDAMKSSIDPAYSLTLAQASATAPTQTIMTIAAVVFVPIILGYTIWAYKVFARRINVDDIPEEASGIDYKQIRTFDNV</sequence>
<dbReference type="NCBIfam" id="TIGR00203">
    <property type="entry name" value="cydB"/>
    <property type="match status" value="1"/>
</dbReference>
<feature type="transmembrane region" description="Helical" evidence="12">
    <location>
        <begin position="85"/>
        <end position="105"/>
    </location>
</feature>
<dbReference type="PANTHER" id="PTHR43141:SF5">
    <property type="entry name" value="CYTOCHROME BD-I UBIQUINOL OXIDASE SUBUNIT 2"/>
    <property type="match status" value="1"/>
</dbReference>
<dbReference type="InterPro" id="IPR003317">
    <property type="entry name" value="Cyt-d_oxidase_su2"/>
</dbReference>
<dbReference type="PANTHER" id="PTHR43141">
    <property type="entry name" value="CYTOCHROME BD2 SUBUNIT II"/>
    <property type="match status" value="1"/>
</dbReference>
<evidence type="ECO:0000256" key="4">
    <source>
        <dbReference type="ARBA" id="ARBA00022475"/>
    </source>
</evidence>
<keyword evidence="7" id="KW-0479">Metal-binding</keyword>
<evidence type="ECO:0000256" key="7">
    <source>
        <dbReference type="ARBA" id="ARBA00022723"/>
    </source>
</evidence>
<name>A0A2V1KEJ5_9ACTO</name>
<evidence type="ECO:0000256" key="3">
    <source>
        <dbReference type="ARBA" id="ARBA00022448"/>
    </source>
</evidence>
<keyword evidence="14" id="KW-1185">Reference proteome</keyword>
<gene>
    <name evidence="13" type="primary">cydB</name>
    <name evidence="13" type="ORF">DD236_04890</name>
</gene>
<evidence type="ECO:0000256" key="6">
    <source>
        <dbReference type="ARBA" id="ARBA00022692"/>
    </source>
</evidence>
<comment type="subcellular location">
    <subcellularLocation>
        <location evidence="1">Cell membrane</location>
        <topology evidence="1">Multi-pass membrane protein</topology>
    </subcellularLocation>
</comment>
<dbReference type="AlphaFoldDB" id="A0A2V1KEJ5"/>
<dbReference type="Proteomes" id="UP000245283">
    <property type="component" value="Unassembled WGS sequence"/>
</dbReference>
<feature type="transmembrane region" description="Helical" evidence="12">
    <location>
        <begin position="183"/>
        <end position="207"/>
    </location>
</feature>
<comment type="similarity">
    <text evidence="2">Belongs to the cytochrome ubiquinol oxidase subunit 2 family.</text>
</comment>
<evidence type="ECO:0000256" key="5">
    <source>
        <dbReference type="ARBA" id="ARBA00022617"/>
    </source>
</evidence>
<dbReference type="PIRSF" id="PIRSF000267">
    <property type="entry name" value="Cyt_oxidse_sub2"/>
    <property type="match status" value="1"/>
</dbReference>
<keyword evidence="11 12" id="KW-0472">Membrane</keyword>
<feature type="transmembrane region" description="Helical" evidence="12">
    <location>
        <begin position="228"/>
        <end position="244"/>
    </location>
</feature>
<feature type="transmembrane region" description="Helical" evidence="12">
    <location>
        <begin position="117"/>
        <end position="136"/>
    </location>
</feature>
<dbReference type="GO" id="GO:0016682">
    <property type="term" value="F:oxidoreductase activity, acting on diphenols and related substances as donors, oxygen as acceptor"/>
    <property type="evidence" value="ECO:0007669"/>
    <property type="project" value="TreeGrafter"/>
</dbReference>
<dbReference type="GO" id="GO:0046872">
    <property type="term" value="F:metal ion binding"/>
    <property type="evidence" value="ECO:0007669"/>
    <property type="project" value="UniProtKB-KW"/>
</dbReference>
<dbReference type="EMBL" id="QETB01000001">
    <property type="protein sequence ID" value="PWF27709.1"/>
    <property type="molecule type" value="Genomic_DNA"/>
</dbReference>
<protein>
    <submittedName>
        <fullName evidence="13">Cytochrome d ubiquinol oxidase subunit II</fullName>
    </submittedName>
</protein>
<keyword evidence="4" id="KW-1003">Cell membrane</keyword>
<evidence type="ECO:0000256" key="8">
    <source>
        <dbReference type="ARBA" id="ARBA00022982"/>
    </source>
</evidence>
<dbReference type="GO" id="GO:0009055">
    <property type="term" value="F:electron transfer activity"/>
    <property type="evidence" value="ECO:0007669"/>
    <property type="project" value="TreeGrafter"/>
</dbReference>
<accession>A0A2V1KEJ5</accession>
<dbReference type="RefSeq" id="WP_109093204.1">
    <property type="nucleotide sequence ID" value="NZ_CAMELQ010000022.1"/>
</dbReference>
<dbReference type="OrthoDB" id="9776710at2"/>
<keyword evidence="10" id="KW-0408">Iron</keyword>
<keyword evidence="3" id="KW-0813">Transport</keyword>
<feature type="transmembrane region" description="Helical" evidence="12">
    <location>
        <begin position="6"/>
        <end position="39"/>
    </location>
</feature>
<evidence type="ECO:0000256" key="12">
    <source>
        <dbReference type="SAM" id="Phobius"/>
    </source>
</evidence>
<feature type="transmembrane region" description="Helical" evidence="12">
    <location>
        <begin position="326"/>
        <end position="346"/>
    </location>
</feature>
<evidence type="ECO:0000256" key="1">
    <source>
        <dbReference type="ARBA" id="ARBA00004651"/>
    </source>
</evidence>
<evidence type="ECO:0000313" key="14">
    <source>
        <dbReference type="Proteomes" id="UP000245283"/>
    </source>
</evidence>
<comment type="caution">
    <text evidence="13">The sequence shown here is derived from an EMBL/GenBank/DDBJ whole genome shotgun (WGS) entry which is preliminary data.</text>
</comment>
<keyword evidence="9 12" id="KW-1133">Transmembrane helix</keyword>
<dbReference type="Pfam" id="PF02322">
    <property type="entry name" value="Cyt_bd_oxida_II"/>
    <property type="match status" value="1"/>
</dbReference>
<organism evidence="13 14">
    <name type="scientific">Ancrocorticia populi</name>
    <dbReference type="NCBI Taxonomy" id="2175228"/>
    <lineage>
        <taxon>Bacteria</taxon>
        <taxon>Bacillati</taxon>
        <taxon>Actinomycetota</taxon>
        <taxon>Actinomycetes</taxon>
        <taxon>Actinomycetales</taxon>
        <taxon>Actinomycetaceae</taxon>
        <taxon>Ancrocorticia</taxon>
    </lineage>
</organism>
<feature type="transmembrane region" description="Helical" evidence="12">
    <location>
        <begin position="250"/>
        <end position="270"/>
    </location>
</feature>
<keyword evidence="5" id="KW-0349">Heme</keyword>
<keyword evidence="6 12" id="KW-0812">Transmembrane</keyword>
<evidence type="ECO:0000313" key="13">
    <source>
        <dbReference type="EMBL" id="PWF27709.1"/>
    </source>
</evidence>
<dbReference type="GO" id="GO:0019646">
    <property type="term" value="P:aerobic electron transport chain"/>
    <property type="evidence" value="ECO:0007669"/>
    <property type="project" value="TreeGrafter"/>
</dbReference>
<proteinExistence type="inferred from homology"/>
<feature type="transmembrane region" description="Helical" evidence="12">
    <location>
        <begin position="279"/>
        <end position="298"/>
    </location>
</feature>
<keyword evidence="8" id="KW-0249">Electron transport</keyword>
<dbReference type="GO" id="GO:0005886">
    <property type="term" value="C:plasma membrane"/>
    <property type="evidence" value="ECO:0007669"/>
    <property type="project" value="UniProtKB-SubCell"/>
</dbReference>
<reference evidence="14" key="1">
    <citation type="submission" date="2018-05" db="EMBL/GenBank/DDBJ databases">
        <authorList>
            <person name="Li Y."/>
        </authorList>
    </citation>
    <scope>NUCLEOTIDE SEQUENCE [LARGE SCALE GENOMIC DNA]</scope>
    <source>
        <strain evidence="14">sk1b4</strain>
    </source>
</reference>
<evidence type="ECO:0000256" key="9">
    <source>
        <dbReference type="ARBA" id="ARBA00022989"/>
    </source>
</evidence>
<evidence type="ECO:0000256" key="10">
    <source>
        <dbReference type="ARBA" id="ARBA00023004"/>
    </source>
</evidence>
<evidence type="ECO:0000256" key="11">
    <source>
        <dbReference type="ARBA" id="ARBA00023136"/>
    </source>
</evidence>